<dbReference type="PROSITE" id="PS00573">
    <property type="entry name" value="PYRIDINE_REDOX_2"/>
    <property type="match status" value="1"/>
</dbReference>
<evidence type="ECO:0000313" key="12">
    <source>
        <dbReference type="Proteomes" id="UP001199469"/>
    </source>
</evidence>
<evidence type="ECO:0000256" key="5">
    <source>
        <dbReference type="ARBA" id="ARBA00023284"/>
    </source>
</evidence>
<organism evidence="11 12">
    <name type="scientific">Actinomycetospora endophytica</name>
    <dbReference type="NCBI Taxonomy" id="2291215"/>
    <lineage>
        <taxon>Bacteria</taxon>
        <taxon>Bacillati</taxon>
        <taxon>Actinomycetota</taxon>
        <taxon>Actinomycetes</taxon>
        <taxon>Pseudonocardiales</taxon>
        <taxon>Pseudonocardiaceae</taxon>
        <taxon>Actinomycetospora</taxon>
    </lineage>
</organism>
<keyword evidence="3 7" id="KW-0560">Oxidoreductase</keyword>
<comment type="subunit">
    <text evidence="7">Homodimer.</text>
</comment>
<evidence type="ECO:0000313" key="11">
    <source>
        <dbReference type="EMBL" id="MCD2193118.1"/>
    </source>
</evidence>
<proteinExistence type="inferred from homology"/>
<evidence type="ECO:0000256" key="2">
    <source>
        <dbReference type="ARBA" id="ARBA00022827"/>
    </source>
</evidence>
<evidence type="ECO:0000256" key="9">
    <source>
        <dbReference type="SAM" id="MobiDB-lite"/>
    </source>
</evidence>
<keyword evidence="2 7" id="KW-0274">FAD</keyword>
<sequence>MSEQTIHDVIIVGSGPAGYTAATYSARAQLDVVVFEGSQFGGALMTTTEVENYPGFAEGIQGPELMDQMRRQAERFGAELRPEDVDALDVTGDVKTVTVNGATHRARAVILAMGAAPRYVGVPGEEKLLGHGVSACATCDGFFFRDHDIVVVGGGDSAMEEATFLTRFARSVTIVHRREEFRASGIMLDRARKDEKISFRTNAVVTEVLGDNAVSGVRLRDVVTGEEDTLEVTGMFVAIGHDPRSTLVSGQVDTDDEGYVLVDTPSTHTNLAGVFACGDLTDKTYQQAVTAAGSGCTASIDAERWLAEQSATPTPETSPKPTVDSELTPELDAVGS</sequence>
<feature type="region of interest" description="Disordered" evidence="9">
    <location>
        <begin position="308"/>
        <end position="336"/>
    </location>
</feature>
<dbReference type="InterPro" id="IPR036188">
    <property type="entry name" value="FAD/NAD-bd_sf"/>
</dbReference>
<comment type="similarity">
    <text evidence="7">Belongs to the class-II pyridine nucleotide-disulfide oxidoreductase family.</text>
</comment>
<feature type="compositionally biased region" description="Polar residues" evidence="9">
    <location>
        <begin position="309"/>
        <end position="320"/>
    </location>
</feature>
<dbReference type="PRINTS" id="PR00469">
    <property type="entry name" value="PNDRDTASEII"/>
</dbReference>
<comment type="caution">
    <text evidence="11">The sequence shown here is derived from an EMBL/GenBank/DDBJ whole genome shotgun (WGS) entry which is preliminary data.</text>
</comment>
<dbReference type="PANTHER" id="PTHR48105">
    <property type="entry name" value="THIOREDOXIN REDUCTASE 1-RELATED-RELATED"/>
    <property type="match status" value="1"/>
</dbReference>
<gene>
    <name evidence="11" type="primary">trxB</name>
    <name evidence="11" type="ORF">LQ327_06910</name>
</gene>
<evidence type="ECO:0000256" key="4">
    <source>
        <dbReference type="ARBA" id="ARBA00023157"/>
    </source>
</evidence>
<feature type="domain" description="FAD/NAD(P)-binding" evidence="10">
    <location>
        <begin position="7"/>
        <end position="295"/>
    </location>
</feature>
<dbReference type="NCBIfam" id="TIGR01292">
    <property type="entry name" value="TRX_reduct"/>
    <property type="match status" value="1"/>
</dbReference>
<keyword evidence="12" id="KW-1185">Reference proteome</keyword>
<evidence type="ECO:0000256" key="3">
    <source>
        <dbReference type="ARBA" id="ARBA00023002"/>
    </source>
</evidence>
<evidence type="ECO:0000256" key="7">
    <source>
        <dbReference type="RuleBase" id="RU003880"/>
    </source>
</evidence>
<comment type="cofactor">
    <cofactor evidence="8">
        <name>FAD</name>
        <dbReference type="ChEBI" id="CHEBI:57692"/>
    </cofactor>
    <text evidence="8">Binds 1 FAD per subunit.</text>
</comment>
<protein>
    <recommendedName>
        <fullName evidence="7">Thioredoxin reductase</fullName>
        <ecNumber evidence="7">1.8.1.9</ecNumber>
    </recommendedName>
</protein>
<keyword evidence="8" id="KW-0521">NADP</keyword>
<dbReference type="Gene3D" id="3.50.50.60">
    <property type="entry name" value="FAD/NAD(P)-binding domain"/>
    <property type="match status" value="2"/>
</dbReference>
<evidence type="ECO:0000256" key="8">
    <source>
        <dbReference type="RuleBase" id="RU003881"/>
    </source>
</evidence>
<dbReference type="Pfam" id="PF07992">
    <property type="entry name" value="Pyr_redox_2"/>
    <property type="match status" value="1"/>
</dbReference>
<dbReference type="InterPro" id="IPR050097">
    <property type="entry name" value="Ferredoxin-NADP_redctase_2"/>
</dbReference>
<dbReference type="InterPro" id="IPR005982">
    <property type="entry name" value="Thioredox_Rdtase"/>
</dbReference>
<name>A0ABS8P4E5_9PSEU</name>
<dbReference type="EC" id="1.8.1.9" evidence="7"/>
<keyword evidence="4" id="KW-1015">Disulfide bond</keyword>
<dbReference type="InterPro" id="IPR023753">
    <property type="entry name" value="FAD/NAD-binding_dom"/>
</dbReference>
<dbReference type="Proteomes" id="UP001199469">
    <property type="component" value="Unassembled WGS sequence"/>
</dbReference>
<keyword evidence="1 7" id="KW-0285">Flavoprotein</keyword>
<comment type="catalytic activity">
    <reaction evidence="6 7">
        <text>[thioredoxin]-dithiol + NADP(+) = [thioredoxin]-disulfide + NADPH + H(+)</text>
        <dbReference type="Rhea" id="RHEA:20345"/>
        <dbReference type="Rhea" id="RHEA-COMP:10698"/>
        <dbReference type="Rhea" id="RHEA-COMP:10700"/>
        <dbReference type="ChEBI" id="CHEBI:15378"/>
        <dbReference type="ChEBI" id="CHEBI:29950"/>
        <dbReference type="ChEBI" id="CHEBI:50058"/>
        <dbReference type="ChEBI" id="CHEBI:57783"/>
        <dbReference type="ChEBI" id="CHEBI:58349"/>
        <dbReference type="EC" id="1.8.1.9"/>
    </reaction>
</comment>
<accession>A0ABS8P4E5</accession>
<dbReference type="EMBL" id="JAJNDB010000001">
    <property type="protein sequence ID" value="MCD2193118.1"/>
    <property type="molecule type" value="Genomic_DNA"/>
</dbReference>
<keyword evidence="5 7" id="KW-0676">Redox-active center</keyword>
<evidence type="ECO:0000259" key="10">
    <source>
        <dbReference type="Pfam" id="PF07992"/>
    </source>
</evidence>
<dbReference type="SUPFAM" id="SSF51905">
    <property type="entry name" value="FAD/NAD(P)-binding domain"/>
    <property type="match status" value="1"/>
</dbReference>
<dbReference type="RefSeq" id="WP_230730769.1">
    <property type="nucleotide sequence ID" value="NZ_JAJNDB010000001.1"/>
</dbReference>
<reference evidence="11 12" key="1">
    <citation type="submission" date="2021-11" db="EMBL/GenBank/DDBJ databases">
        <title>Draft genome sequence of Actinomycetospora sp. SF1 isolated from the rhizosphere soil.</title>
        <authorList>
            <person name="Duangmal K."/>
            <person name="Chantavorakit T."/>
        </authorList>
    </citation>
    <scope>NUCLEOTIDE SEQUENCE [LARGE SCALE GENOMIC DNA]</scope>
    <source>
        <strain evidence="11 12">TBRC 5722</strain>
    </source>
</reference>
<dbReference type="PRINTS" id="PR00368">
    <property type="entry name" value="FADPNR"/>
</dbReference>
<evidence type="ECO:0000256" key="6">
    <source>
        <dbReference type="ARBA" id="ARBA00048132"/>
    </source>
</evidence>
<dbReference type="InterPro" id="IPR008255">
    <property type="entry name" value="Pyr_nucl-diS_OxRdtase_2_AS"/>
</dbReference>
<dbReference type="GO" id="GO:0004791">
    <property type="term" value="F:thioredoxin-disulfide reductase (NADPH) activity"/>
    <property type="evidence" value="ECO:0007669"/>
    <property type="project" value="UniProtKB-EC"/>
</dbReference>
<evidence type="ECO:0000256" key="1">
    <source>
        <dbReference type="ARBA" id="ARBA00022630"/>
    </source>
</evidence>